<dbReference type="SUPFAM" id="SSF54236">
    <property type="entry name" value="Ubiquitin-like"/>
    <property type="match status" value="1"/>
</dbReference>
<organism evidence="7 8">
    <name type="scientific">Jimgerdemannia flammicorona</name>
    <dbReference type="NCBI Taxonomy" id="994334"/>
    <lineage>
        <taxon>Eukaryota</taxon>
        <taxon>Fungi</taxon>
        <taxon>Fungi incertae sedis</taxon>
        <taxon>Mucoromycota</taxon>
        <taxon>Mucoromycotina</taxon>
        <taxon>Endogonomycetes</taxon>
        <taxon>Endogonales</taxon>
        <taxon>Endogonaceae</taxon>
        <taxon>Jimgerdemannia</taxon>
    </lineage>
</organism>
<evidence type="ECO:0008006" key="9">
    <source>
        <dbReference type="Google" id="ProtNLM"/>
    </source>
</evidence>
<keyword evidence="3" id="KW-0862">Zinc</keyword>
<dbReference type="Gene3D" id="2.30.30.1150">
    <property type="match status" value="1"/>
</dbReference>
<dbReference type="InterPro" id="IPR029071">
    <property type="entry name" value="Ubiquitin-like_domsf"/>
</dbReference>
<evidence type="ECO:0000256" key="1">
    <source>
        <dbReference type="ARBA" id="ARBA00022723"/>
    </source>
</evidence>
<accession>A0A433Q6C2</accession>
<keyword evidence="8" id="KW-1185">Reference proteome</keyword>
<dbReference type="CDD" id="cd17039">
    <property type="entry name" value="Ubl_ubiquitin_like"/>
    <property type="match status" value="1"/>
</dbReference>
<proteinExistence type="predicted"/>
<dbReference type="InterPro" id="IPR019787">
    <property type="entry name" value="Znf_PHD-finger"/>
</dbReference>
<dbReference type="InterPro" id="IPR000626">
    <property type="entry name" value="Ubiquitin-like_dom"/>
</dbReference>
<feature type="domain" description="PHD-type" evidence="5">
    <location>
        <begin position="163"/>
        <end position="215"/>
    </location>
</feature>
<dbReference type="SMART" id="SM00249">
    <property type="entry name" value="PHD"/>
    <property type="match status" value="1"/>
</dbReference>
<keyword evidence="1" id="KW-0479">Metal-binding</keyword>
<dbReference type="GO" id="GO:0008270">
    <property type="term" value="F:zinc ion binding"/>
    <property type="evidence" value="ECO:0007669"/>
    <property type="project" value="UniProtKB-KW"/>
</dbReference>
<reference evidence="7 8" key="1">
    <citation type="journal article" date="2018" name="New Phytol.">
        <title>Phylogenomics of Endogonaceae and evolution of mycorrhizas within Mucoromycota.</title>
        <authorList>
            <person name="Chang Y."/>
            <person name="Desiro A."/>
            <person name="Na H."/>
            <person name="Sandor L."/>
            <person name="Lipzen A."/>
            <person name="Clum A."/>
            <person name="Barry K."/>
            <person name="Grigoriev I.V."/>
            <person name="Martin F.M."/>
            <person name="Stajich J.E."/>
            <person name="Smith M.E."/>
            <person name="Bonito G."/>
            <person name="Spatafora J.W."/>
        </authorList>
    </citation>
    <scope>NUCLEOTIDE SEQUENCE [LARGE SCALE GENOMIC DNA]</scope>
    <source>
        <strain evidence="7 8">AD002</strain>
    </source>
</reference>
<name>A0A433Q6C2_9FUNG</name>
<evidence type="ECO:0000256" key="4">
    <source>
        <dbReference type="PROSITE-ProRule" id="PRU00146"/>
    </source>
</evidence>
<dbReference type="AlphaFoldDB" id="A0A433Q6C2"/>
<dbReference type="PROSITE" id="PS50053">
    <property type="entry name" value="UBIQUITIN_2"/>
    <property type="match status" value="1"/>
</dbReference>
<evidence type="ECO:0000256" key="3">
    <source>
        <dbReference type="ARBA" id="ARBA00022833"/>
    </source>
</evidence>
<sequence length="299" mass="33502">MILKVIPFGVENATEETVKVRKQDKVSLLRRLISDKYGKDKCPLDRLRLIYMGKVVSLELFALEDLTADGIEAILYNTYGVKENQVINISLKVILSREPSVAPATITSAAASESSFVPPLELRASTSSSVEPEKQPEPEFVIPPELIEEEPYICPRCKNDPRVTKCKECGCQQCGGKEGNPMICDQCNMYWHVECVGLDKLPEEDEWFCPECENKDVDIVIGEGQGIKSSSKKAKMPSANQTKKWGGGMACAGKQVSCIIGELRRNKVSWFERRVAYIRGWAKYFRPIQANPRMLCADD</sequence>
<protein>
    <recommendedName>
        <fullName evidence="9">PHD-type domain-containing protein</fullName>
    </recommendedName>
</protein>
<feature type="domain" description="Ubiquitin-like" evidence="6">
    <location>
        <begin position="1"/>
        <end position="56"/>
    </location>
</feature>
<gene>
    <name evidence="7" type="ORF">BC938DRAFT_472324</name>
</gene>
<evidence type="ECO:0000259" key="5">
    <source>
        <dbReference type="PROSITE" id="PS50016"/>
    </source>
</evidence>
<dbReference type="Proteomes" id="UP000274822">
    <property type="component" value="Unassembled WGS sequence"/>
</dbReference>
<dbReference type="EMBL" id="RBNJ01013293">
    <property type="protein sequence ID" value="RUS25326.1"/>
    <property type="molecule type" value="Genomic_DNA"/>
</dbReference>
<comment type="caution">
    <text evidence="7">The sequence shown here is derived from an EMBL/GenBank/DDBJ whole genome shotgun (WGS) entry which is preliminary data.</text>
</comment>
<evidence type="ECO:0000259" key="6">
    <source>
        <dbReference type="PROSITE" id="PS50053"/>
    </source>
</evidence>
<dbReference type="InterPro" id="IPR011011">
    <property type="entry name" value="Znf_FYVE_PHD"/>
</dbReference>
<keyword evidence="2 4" id="KW-0863">Zinc-finger</keyword>
<dbReference type="PROSITE" id="PS50016">
    <property type="entry name" value="ZF_PHD_2"/>
    <property type="match status" value="1"/>
</dbReference>
<evidence type="ECO:0000313" key="7">
    <source>
        <dbReference type="EMBL" id="RUS25326.1"/>
    </source>
</evidence>
<dbReference type="SUPFAM" id="SSF57903">
    <property type="entry name" value="FYVE/PHD zinc finger"/>
    <property type="match status" value="1"/>
</dbReference>
<dbReference type="InterPro" id="IPR001965">
    <property type="entry name" value="Znf_PHD"/>
</dbReference>
<evidence type="ECO:0000256" key="2">
    <source>
        <dbReference type="ARBA" id="ARBA00022771"/>
    </source>
</evidence>
<evidence type="ECO:0000313" key="8">
    <source>
        <dbReference type="Proteomes" id="UP000274822"/>
    </source>
</evidence>